<dbReference type="InterPro" id="IPR023214">
    <property type="entry name" value="HAD_sf"/>
</dbReference>
<evidence type="ECO:0000313" key="6">
    <source>
        <dbReference type="Proteomes" id="UP000244890"/>
    </source>
</evidence>
<dbReference type="EMBL" id="CP021886">
    <property type="protein sequence ID" value="AWI34026.1"/>
    <property type="molecule type" value="Genomic_DNA"/>
</dbReference>
<dbReference type="InterPro" id="IPR050155">
    <property type="entry name" value="HAD-like_hydrolase_sf"/>
</dbReference>
<evidence type="ECO:0000313" key="5">
    <source>
        <dbReference type="EMBL" id="AWI34026.1"/>
    </source>
</evidence>
<accession>A0A2U8FD10</accession>
<protein>
    <recommendedName>
        <fullName evidence="4">phosphoglycolate phosphatase</fullName>
        <ecNumber evidence="4">3.1.3.18</ecNumber>
    </recommendedName>
</protein>
<dbReference type="KEGG" id="had:CDV25_03995"/>
<dbReference type="PANTHER" id="PTHR43434:SF1">
    <property type="entry name" value="PHOSPHOGLYCOLATE PHOSPHATASE"/>
    <property type="match status" value="1"/>
</dbReference>
<evidence type="ECO:0000256" key="2">
    <source>
        <dbReference type="ARBA" id="ARBA00004818"/>
    </source>
</evidence>
<dbReference type="InterPro" id="IPR036412">
    <property type="entry name" value="HAD-like_sf"/>
</dbReference>
<evidence type="ECO:0000256" key="3">
    <source>
        <dbReference type="ARBA" id="ARBA00006171"/>
    </source>
</evidence>
<dbReference type="EC" id="3.1.3.18" evidence="4"/>
<dbReference type="AlphaFoldDB" id="A0A2U8FD10"/>
<dbReference type="GO" id="GO:0008967">
    <property type="term" value="F:phosphoglycolate phosphatase activity"/>
    <property type="evidence" value="ECO:0007669"/>
    <property type="project" value="UniProtKB-EC"/>
</dbReference>
<dbReference type="PANTHER" id="PTHR43434">
    <property type="entry name" value="PHOSPHOGLYCOLATE PHOSPHATASE"/>
    <property type="match status" value="1"/>
</dbReference>
<dbReference type="GO" id="GO:0005829">
    <property type="term" value="C:cytosol"/>
    <property type="evidence" value="ECO:0007669"/>
    <property type="project" value="TreeGrafter"/>
</dbReference>
<dbReference type="OrthoDB" id="9793014at2"/>
<dbReference type="Proteomes" id="UP000244890">
    <property type="component" value="Chromosome"/>
</dbReference>
<proteinExistence type="inferred from homology"/>
<dbReference type="RefSeq" id="WP_108910878.1">
    <property type="nucleotide sequence ID" value="NZ_CP021886.1"/>
</dbReference>
<dbReference type="GO" id="GO:0006281">
    <property type="term" value="P:DNA repair"/>
    <property type="evidence" value="ECO:0007669"/>
    <property type="project" value="TreeGrafter"/>
</dbReference>
<comment type="pathway">
    <text evidence="2">Organic acid metabolism; glycolate biosynthesis; glycolate from 2-phosphoglycolate: step 1/1.</text>
</comment>
<sequence length="215" mass="24304">MQKDKIILFDLDGTLIDSTKAIYESFCVAFETHKKEIPAKEIIIAQIGYPLEDIFETLGIDKKESMPYILAYKEHYRKICKAKTYLLNNAKEAILESYEFAYLGIVTTKTAQYSKVLLEYFGVLEYFECIIGRENVTKPKPDSEGILKALELMPKCDKEKAAMIGDTPLDIIAAQRATINAIAVLSGYASLELLQRYTHQISTDALEAIRSLKTL</sequence>
<dbReference type="Gene3D" id="1.10.150.240">
    <property type="entry name" value="Putative phosphatase, domain 2"/>
    <property type="match status" value="1"/>
</dbReference>
<dbReference type="SUPFAM" id="SSF56784">
    <property type="entry name" value="HAD-like"/>
    <property type="match status" value="1"/>
</dbReference>
<reference evidence="5 6" key="1">
    <citation type="submission" date="2017-06" db="EMBL/GenBank/DDBJ databases">
        <title>Complete genome of Helicobacter apodemus.</title>
        <authorList>
            <person name="Cho S."/>
        </authorList>
    </citation>
    <scope>NUCLEOTIDE SEQUENCE [LARGE SCALE GENOMIC DNA]</scope>
    <source>
        <strain evidence="6">SNUVETPUB-15-01</strain>
    </source>
</reference>
<evidence type="ECO:0000256" key="4">
    <source>
        <dbReference type="ARBA" id="ARBA00013078"/>
    </source>
</evidence>
<dbReference type="SFLD" id="SFLDG01129">
    <property type="entry name" value="C1.5:_HAD__Beta-PGM__Phosphata"/>
    <property type="match status" value="1"/>
</dbReference>
<dbReference type="SFLD" id="SFLDS00003">
    <property type="entry name" value="Haloacid_Dehalogenase"/>
    <property type="match status" value="1"/>
</dbReference>
<dbReference type="InterPro" id="IPR023198">
    <property type="entry name" value="PGP-like_dom2"/>
</dbReference>
<comment type="similarity">
    <text evidence="3">Belongs to the HAD-like hydrolase superfamily. CbbY/CbbZ/Gph/YieH family.</text>
</comment>
<organism evidence="5 6">
    <name type="scientific">Helicobacter apodemus</name>
    <dbReference type="NCBI Taxonomy" id="135569"/>
    <lineage>
        <taxon>Bacteria</taxon>
        <taxon>Pseudomonadati</taxon>
        <taxon>Campylobacterota</taxon>
        <taxon>Epsilonproteobacteria</taxon>
        <taxon>Campylobacterales</taxon>
        <taxon>Helicobacteraceae</taxon>
        <taxon>Helicobacter</taxon>
    </lineage>
</organism>
<comment type="catalytic activity">
    <reaction evidence="1">
        <text>2-phosphoglycolate + H2O = glycolate + phosphate</text>
        <dbReference type="Rhea" id="RHEA:14369"/>
        <dbReference type="ChEBI" id="CHEBI:15377"/>
        <dbReference type="ChEBI" id="CHEBI:29805"/>
        <dbReference type="ChEBI" id="CHEBI:43474"/>
        <dbReference type="ChEBI" id="CHEBI:58033"/>
        <dbReference type="EC" id="3.1.3.18"/>
    </reaction>
</comment>
<keyword evidence="5" id="KW-0378">Hydrolase</keyword>
<gene>
    <name evidence="5" type="ORF">CDV25_03995</name>
</gene>
<evidence type="ECO:0000256" key="1">
    <source>
        <dbReference type="ARBA" id="ARBA00000830"/>
    </source>
</evidence>
<dbReference type="InterPro" id="IPR006439">
    <property type="entry name" value="HAD-SF_hydro_IA"/>
</dbReference>
<name>A0A2U8FD10_9HELI</name>
<dbReference type="NCBIfam" id="TIGR01549">
    <property type="entry name" value="HAD-SF-IA-v1"/>
    <property type="match status" value="1"/>
</dbReference>
<dbReference type="Gene3D" id="3.40.50.1000">
    <property type="entry name" value="HAD superfamily/HAD-like"/>
    <property type="match status" value="1"/>
</dbReference>
<dbReference type="InterPro" id="IPR041492">
    <property type="entry name" value="HAD_2"/>
</dbReference>
<dbReference type="Pfam" id="PF13419">
    <property type="entry name" value="HAD_2"/>
    <property type="match status" value="1"/>
</dbReference>